<feature type="chain" id="PRO_5026068028" evidence="1">
    <location>
        <begin position="23"/>
        <end position="202"/>
    </location>
</feature>
<sequence>MKKLPVLAIGLATLLAGGCSGGSDTSADQHTSVASTTTHPSVAVSVAPPSAQNNATGRAAVTFDPCVDVGDSTIQKLGFDPSTRQRNDLSADTYTFLGCGFEHKTSEGWTDWSLSILATNITMSEVRDKYKDTARDVTMSGRSAVTYTLSTLATGDTCFLAMDSSVGVLNLQLDLNPARATGKPCDRIQQIAEALQQDLPKK</sequence>
<keyword evidence="1" id="KW-0732">Signal</keyword>
<name>A0A6G9Z0B6_9NOCA</name>
<evidence type="ECO:0000313" key="2">
    <source>
        <dbReference type="EMBL" id="QIS18902.1"/>
    </source>
</evidence>
<feature type="signal peptide" evidence="1">
    <location>
        <begin position="1"/>
        <end position="22"/>
    </location>
</feature>
<dbReference type="AlphaFoldDB" id="A0A6G9Z0B6"/>
<dbReference type="EMBL" id="CP046173">
    <property type="protein sequence ID" value="QIS18902.1"/>
    <property type="molecule type" value="Genomic_DNA"/>
</dbReference>
<protein>
    <submittedName>
        <fullName evidence="2">DUF3558 domain-containing protein</fullName>
    </submittedName>
</protein>
<dbReference type="Proteomes" id="UP000500953">
    <property type="component" value="Chromosome"/>
</dbReference>
<proteinExistence type="predicted"/>
<evidence type="ECO:0000313" key="3">
    <source>
        <dbReference type="Proteomes" id="UP000500953"/>
    </source>
</evidence>
<gene>
    <name evidence="2" type="ORF">F6W96_11960</name>
</gene>
<dbReference type="PROSITE" id="PS51257">
    <property type="entry name" value="PROKAR_LIPOPROTEIN"/>
    <property type="match status" value="1"/>
</dbReference>
<dbReference type="InterPro" id="IPR024520">
    <property type="entry name" value="DUF3558"/>
</dbReference>
<dbReference type="RefSeq" id="WP_167486215.1">
    <property type="nucleotide sequence ID" value="NZ_CP046173.1"/>
</dbReference>
<dbReference type="Pfam" id="PF12079">
    <property type="entry name" value="DUF3558"/>
    <property type="match status" value="1"/>
</dbReference>
<organism evidence="2 3">
    <name type="scientific">Nocardia terpenica</name>
    <dbReference type="NCBI Taxonomy" id="455432"/>
    <lineage>
        <taxon>Bacteria</taxon>
        <taxon>Bacillati</taxon>
        <taxon>Actinomycetota</taxon>
        <taxon>Actinomycetes</taxon>
        <taxon>Mycobacteriales</taxon>
        <taxon>Nocardiaceae</taxon>
        <taxon>Nocardia</taxon>
    </lineage>
</organism>
<reference evidence="2 3" key="1">
    <citation type="journal article" date="2019" name="ACS Chem. Biol.">
        <title>Identification and Mobilization of a Cryptic Antibiotic Biosynthesis Gene Locus from a Human-Pathogenic Nocardia Isolate.</title>
        <authorList>
            <person name="Herisse M."/>
            <person name="Ishida K."/>
            <person name="Porter J.L."/>
            <person name="Howden B."/>
            <person name="Hertweck C."/>
            <person name="Stinear T.P."/>
            <person name="Pidot S.J."/>
        </authorList>
    </citation>
    <scope>NUCLEOTIDE SEQUENCE [LARGE SCALE GENOMIC DNA]</scope>
    <source>
        <strain evidence="2 3">AUSMDU00012715</strain>
    </source>
</reference>
<accession>A0A6G9Z0B6</accession>
<evidence type="ECO:0000256" key="1">
    <source>
        <dbReference type="SAM" id="SignalP"/>
    </source>
</evidence>